<name>A0ABQ5SDL2_9CHLO</name>
<comment type="caution">
    <text evidence="2">The sequence shown here is derived from an EMBL/GenBank/DDBJ whole genome shotgun (WGS) entry which is preliminary data.</text>
</comment>
<dbReference type="EMBL" id="BSDZ01000078">
    <property type="protein sequence ID" value="GLI67538.1"/>
    <property type="molecule type" value="Genomic_DNA"/>
</dbReference>
<protein>
    <submittedName>
        <fullName evidence="2">Uncharacterized protein</fullName>
    </submittedName>
</protein>
<accession>A0ABQ5SDL2</accession>
<evidence type="ECO:0000256" key="1">
    <source>
        <dbReference type="SAM" id="SignalP"/>
    </source>
</evidence>
<sequence length="413" mass="47113">MKPLLPFISLTAATLWLNLVVAYNDTLCQLERSMWMDNYREFHRAHRGANGSRYLVYHCGYGAINGDRNTCAGTGDRVRGMLYMLRVAAVHQMVFLAKWSNPTNLTVFLEPNEIDWRPDGLPEDVISKIGKDYNTFEDKDFLSLAEKGHNLDKWNETRIHTTTAWPASIVDHRIWGTQLWPDSGFLTLLGPLGGVPHDKEQRWIMEFNWYIDISSCWWHFAFKPTAAVVQKAQNSIEVAYALQPNTTPPVFTAWHWRTGGQHGEMGIIREESKEFFRSRMQQMMASINCARAMALYHAVSAPLLVVTDLNPFRKWIRSGAMGSAVTTLPSVAQHVNQGDGHLDAYIDVLADALVLSRAKCLLISQSGFSNTALMMRTGPLCYEHMDVCLRQQESFFESVRVRHQAFSRKVRLR</sequence>
<keyword evidence="1" id="KW-0732">Signal</keyword>
<evidence type="ECO:0000313" key="2">
    <source>
        <dbReference type="EMBL" id="GLI67538.1"/>
    </source>
</evidence>
<organism evidence="2 3">
    <name type="scientific">Volvox africanus</name>
    <dbReference type="NCBI Taxonomy" id="51714"/>
    <lineage>
        <taxon>Eukaryota</taxon>
        <taxon>Viridiplantae</taxon>
        <taxon>Chlorophyta</taxon>
        <taxon>core chlorophytes</taxon>
        <taxon>Chlorophyceae</taxon>
        <taxon>CS clade</taxon>
        <taxon>Chlamydomonadales</taxon>
        <taxon>Volvocaceae</taxon>
        <taxon>Volvox</taxon>
    </lineage>
</organism>
<feature type="signal peptide" evidence="1">
    <location>
        <begin position="1"/>
        <end position="22"/>
    </location>
</feature>
<proteinExistence type="predicted"/>
<reference evidence="2 3" key="1">
    <citation type="journal article" date="2023" name="IScience">
        <title>Expanded male sex-determining region conserved during the evolution of homothallism in the green alga Volvox.</title>
        <authorList>
            <person name="Yamamoto K."/>
            <person name="Matsuzaki R."/>
            <person name="Mahakham W."/>
            <person name="Heman W."/>
            <person name="Sekimoto H."/>
            <person name="Kawachi M."/>
            <person name="Minakuchi Y."/>
            <person name="Toyoda A."/>
            <person name="Nozaki H."/>
        </authorList>
    </citation>
    <scope>NUCLEOTIDE SEQUENCE [LARGE SCALE GENOMIC DNA]</scope>
    <source>
        <strain evidence="2 3">NIES-4468</strain>
    </source>
</reference>
<dbReference type="Proteomes" id="UP001165090">
    <property type="component" value="Unassembled WGS sequence"/>
</dbReference>
<keyword evidence="3" id="KW-1185">Reference proteome</keyword>
<evidence type="ECO:0000313" key="3">
    <source>
        <dbReference type="Proteomes" id="UP001165090"/>
    </source>
</evidence>
<gene>
    <name evidence="2" type="ORF">VaNZ11_011727</name>
</gene>
<feature type="chain" id="PRO_5047046335" evidence="1">
    <location>
        <begin position="23"/>
        <end position="413"/>
    </location>
</feature>